<evidence type="ECO:0000313" key="3">
    <source>
        <dbReference type="Proteomes" id="UP000002195"/>
    </source>
</evidence>
<reference evidence="2 3" key="1">
    <citation type="journal article" date="2005" name="Nature">
        <title>The genome of the social amoeba Dictyostelium discoideum.</title>
        <authorList>
            <consortium name="The Dictyostelium discoideum Sequencing Consortium"/>
            <person name="Eichinger L."/>
            <person name="Pachebat J.A."/>
            <person name="Glockner G."/>
            <person name="Rajandream M.A."/>
            <person name="Sucgang R."/>
            <person name="Berriman M."/>
            <person name="Song J."/>
            <person name="Olsen R."/>
            <person name="Szafranski K."/>
            <person name="Xu Q."/>
            <person name="Tunggal B."/>
            <person name="Kummerfeld S."/>
            <person name="Madera M."/>
            <person name="Konfortov B.A."/>
            <person name="Rivero F."/>
            <person name="Bankier A.T."/>
            <person name="Lehmann R."/>
            <person name="Hamlin N."/>
            <person name="Davies R."/>
            <person name="Gaudet P."/>
            <person name="Fey P."/>
            <person name="Pilcher K."/>
            <person name="Chen G."/>
            <person name="Saunders D."/>
            <person name="Sodergren E."/>
            <person name="Davis P."/>
            <person name="Kerhornou A."/>
            <person name="Nie X."/>
            <person name="Hall N."/>
            <person name="Anjard C."/>
            <person name="Hemphill L."/>
            <person name="Bason N."/>
            <person name="Farbrother P."/>
            <person name="Desany B."/>
            <person name="Just E."/>
            <person name="Morio T."/>
            <person name="Rost R."/>
            <person name="Churcher C."/>
            <person name="Cooper J."/>
            <person name="Haydock S."/>
            <person name="van Driessche N."/>
            <person name="Cronin A."/>
            <person name="Goodhead I."/>
            <person name="Muzny D."/>
            <person name="Mourier T."/>
            <person name="Pain A."/>
            <person name="Lu M."/>
            <person name="Harper D."/>
            <person name="Lindsay R."/>
            <person name="Hauser H."/>
            <person name="James K."/>
            <person name="Quiles M."/>
            <person name="Madan Babu M."/>
            <person name="Saito T."/>
            <person name="Buchrieser C."/>
            <person name="Wardroper A."/>
            <person name="Felder M."/>
            <person name="Thangavelu M."/>
            <person name="Johnson D."/>
            <person name="Knights A."/>
            <person name="Loulseged H."/>
            <person name="Mungall K."/>
            <person name="Oliver K."/>
            <person name="Price C."/>
            <person name="Quail M.A."/>
            <person name="Urushihara H."/>
            <person name="Hernandez J."/>
            <person name="Rabbinowitsch E."/>
            <person name="Steffen D."/>
            <person name="Sanders M."/>
            <person name="Ma J."/>
            <person name="Kohara Y."/>
            <person name="Sharp S."/>
            <person name="Simmonds M."/>
            <person name="Spiegler S."/>
            <person name="Tivey A."/>
            <person name="Sugano S."/>
            <person name="White B."/>
            <person name="Walker D."/>
            <person name="Woodward J."/>
            <person name="Winckler T."/>
            <person name="Tanaka Y."/>
            <person name="Shaulsky G."/>
            <person name="Schleicher M."/>
            <person name="Weinstock G."/>
            <person name="Rosenthal A."/>
            <person name="Cox E.C."/>
            <person name="Chisholm R.L."/>
            <person name="Gibbs R."/>
            <person name="Loomis W.F."/>
            <person name="Platzer M."/>
            <person name="Kay R.R."/>
            <person name="Williams J."/>
            <person name="Dear P.H."/>
            <person name="Noegel A.A."/>
            <person name="Barrell B."/>
            <person name="Kuspa A."/>
        </authorList>
    </citation>
    <scope>NUCLEOTIDE SEQUENCE [LARGE SCALE GENOMIC DNA]</scope>
    <source>
        <strain evidence="2 3">AX4</strain>
    </source>
</reference>
<dbReference type="PaxDb" id="44689-DDB0266595"/>
<gene>
    <name evidence="2" type="ORF">DDB_G0283499</name>
</gene>
<accession>Q54R40</accession>
<dbReference type="KEGG" id="ddi:DDB_G0283499"/>
<evidence type="ECO:0000256" key="1">
    <source>
        <dbReference type="SAM" id="MobiDB-lite"/>
    </source>
</evidence>
<dbReference type="GO" id="GO:0004402">
    <property type="term" value="F:histone acetyltransferase activity"/>
    <property type="evidence" value="ECO:0000318"/>
    <property type="project" value="GO_Central"/>
</dbReference>
<proteinExistence type="predicted"/>
<feature type="region of interest" description="Disordered" evidence="1">
    <location>
        <begin position="36"/>
        <end position="77"/>
    </location>
</feature>
<keyword evidence="3" id="KW-1185">Reference proteome</keyword>
<dbReference type="HOGENOM" id="CLU_1100183_0_0_1"/>
<name>Q54R40_DICDI</name>
<dbReference type="RefSeq" id="XP_639051.2">
    <property type="nucleotide sequence ID" value="XM_633959.2"/>
</dbReference>
<dbReference type="InParanoid" id="Q54R40"/>
<dbReference type="OMA" id="NCKCIIN"/>
<dbReference type="VEuPathDB" id="AmoebaDB:DDB_G0283499"/>
<dbReference type="Proteomes" id="UP000002195">
    <property type="component" value="Unassembled WGS sequence"/>
</dbReference>
<organism evidence="2 3">
    <name type="scientific">Dictyostelium discoideum</name>
    <name type="common">Social amoeba</name>
    <dbReference type="NCBI Taxonomy" id="44689"/>
    <lineage>
        <taxon>Eukaryota</taxon>
        <taxon>Amoebozoa</taxon>
        <taxon>Evosea</taxon>
        <taxon>Eumycetozoa</taxon>
        <taxon>Dictyostelia</taxon>
        <taxon>Dictyosteliales</taxon>
        <taxon>Dictyosteliaceae</taxon>
        <taxon>Dictyostelium</taxon>
    </lineage>
</organism>
<comment type="caution">
    <text evidence="2">The sequence shown here is derived from an EMBL/GenBank/DDBJ whole genome shotgun (WGS) entry which is preliminary data.</text>
</comment>
<dbReference type="SMR" id="Q54R40"/>
<dbReference type="eggNOG" id="ENOG502RIBG">
    <property type="taxonomic scope" value="Eukaryota"/>
</dbReference>
<protein>
    <submittedName>
        <fullName evidence="2">Uncharacterized protein</fullName>
    </submittedName>
</protein>
<dbReference type="EMBL" id="AAFI02000055">
    <property type="protein sequence ID" value="EAL65734.2"/>
    <property type="molecule type" value="Genomic_DNA"/>
</dbReference>
<sequence>MNEIINSDYIGCILKAPPPSDTRIPYCLALVTNKKPISSTSSSSSSSSSLSFKTKTTSSSPTKITTQPIKTDPLTTPTKLTSQPSILLKQQDPIKQAIVSHCKFLTSLYKTNKINKTELLQQLNILFDKIWVDYNLGIIEKVPIEKITPLPKNFDIPKFLNDSKTLLYLLKNPQYLYTLYSSSFNNSYKDPTPIIINDNNSSNNNSNNNNSNNNINNNININNDNKNNVNNINNTNNVDGNCKCIINNKRKRI</sequence>
<dbReference type="dictyBase" id="DDB_G0283499"/>
<dbReference type="AlphaFoldDB" id="Q54R40"/>
<dbReference type="GeneID" id="8624076"/>
<feature type="region of interest" description="Disordered" evidence="1">
    <location>
        <begin position="195"/>
        <end position="222"/>
    </location>
</feature>
<evidence type="ECO:0000313" key="2">
    <source>
        <dbReference type="EMBL" id="EAL65734.2"/>
    </source>
</evidence>